<dbReference type="PANTHER" id="PTHR14003">
    <property type="entry name" value="TRANSCRIPTIONAL REPRESSOR PROTEIN YY"/>
    <property type="match status" value="1"/>
</dbReference>
<evidence type="ECO:0000256" key="1">
    <source>
        <dbReference type="ARBA" id="ARBA00022723"/>
    </source>
</evidence>
<keyword evidence="1" id="KW-0479">Metal-binding</keyword>
<dbReference type="SUPFAM" id="SSF57667">
    <property type="entry name" value="beta-beta-alpha zinc fingers"/>
    <property type="match status" value="1"/>
</dbReference>
<feature type="region of interest" description="Disordered" evidence="6">
    <location>
        <begin position="172"/>
        <end position="252"/>
    </location>
</feature>
<dbReference type="GO" id="GO:0000981">
    <property type="term" value="F:DNA-binding transcription factor activity, RNA polymerase II-specific"/>
    <property type="evidence" value="ECO:0007669"/>
    <property type="project" value="TreeGrafter"/>
</dbReference>
<keyword evidence="4" id="KW-0862">Zinc</keyword>
<evidence type="ECO:0000256" key="3">
    <source>
        <dbReference type="ARBA" id="ARBA00022771"/>
    </source>
</evidence>
<dbReference type="Gene3D" id="3.30.160.60">
    <property type="entry name" value="Classic Zinc Finger"/>
    <property type="match status" value="2"/>
</dbReference>
<keyword evidence="3 5" id="KW-0863">Zinc-finger</keyword>
<protein>
    <recommendedName>
        <fullName evidence="7">C2H2-type domain-containing protein</fullName>
    </recommendedName>
</protein>
<feature type="compositionally biased region" description="Basic residues" evidence="6">
    <location>
        <begin position="102"/>
        <end position="120"/>
    </location>
</feature>
<evidence type="ECO:0000256" key="5">
    <source>
        <dbReference type="PROSITE-ProRule" id="PRU00042"/>
    </source>
</evidence>
<dbReference type="PROSITE" id="PS50157">
    <property type="entry name" value="ZINC_FINGER_C2H2_2"/>
    <property type="match status" value="1"/>
</dbReference>
<accession>A0AA39NMX5</accession>
<feature type="domain" description="C2H2-type" evidence="7">
    <location>
        <begin position="11"/>
        <end position="40"/>
    </location>
</feature>
<comment type="caution">
    <text evidence="8">The sequence shown here is derived from an EMBL/GenBank/DDBJ whole genome shotgun (WGS) entry which is preliminary data.</text>
</comment>
<evidence type="ECO:0000256" key="6">
    <source>
        <dbReference type="SAM" id="MobiDB-lite"/>
    </source>
</evidence>
<dbReference type="GO" id="GO:0000978">
    <property type="term" value="F:RNA polymerase II cis-regulatory region sequence-specific DNA binding"/>
    <property type="evidence" value="ECO:0007669"/>
    <property type="project" value="TreeGrafter"/>
</dbReference>
<dbReference type="GO" id="GO:0005667">
    <property type="term" value="C:transcription regulator complex"/>
    <property type="evidence" value="ECO:0007669"/>
    <property type="project" value="TreeGrafter"/>
</dbReference>
<evidence type="ECO:0000313" key="9">
    <source>
        <dbReference type="Proteomes" id="UP001175227"/>
    </source>
</evidence>
<feature type="compositionally biased region" description="Low complexity" evidence="6">
    <location>
        <begin position="178"/>
        <end position="193"/>
    </location>
</feature>
<dbReference type="GO" id="GO:0008270">
    <property type="term" value="F:zinc ion binding"/>
    <property type="evidence" value="ECO:0007669"/>
    <property type="project" value="UniProtKB-KW"/>
</dbReference>
<dbReference type="Proteomes" id="UP001175227">
    <property type="component" value="Unassembled WGS sequence"/>
</dbReference>
<dbReference type="SMART" id="SM00355">
    <property type="entry name" value="ZnF_C2H2"/>
    <property type="match status" value="3"/>
</dbReference>
<dbReference type="Pfam" id="PF00096">
    <property type="entry name" value="zf-C2H2"/>
    <property type="match status" value="1"/>
</dbReference>
<dbReference type="PANTHER" id="PTHR14003:SF19">
    <property type="entry name" value="YY2 TRANSCRIPTION FACTOR"/>
    <property type="match status" value="1"/>
</dbReference>
<organism evidence="8 9">
    <name type="scientific">Armillaria novae-zelandiae</name>
    <dbReference type="NCBI Taxonomy" id="153914"/>
    <lineage>
        <taxon>Eukaryota</taxon>
        <taxon>Fungi</taxon>
        <taxon>Dikarya</taxon>
        <taxon>Basidiomycota</taxon>
        <taxon>Agaricomycotina</taxon>
        <taxon>Agaricomycetes</taxon>
        <taxon>Agaricomycetidae</taxon>
        <taxon>Agaricales</taxon>
        <taxon>Marasmiineae</taxon>
        <taxon>Physalacriaceae</taxon>
        <taxon>Armillaria</taxon>
    </lineage>
</organism>
<evidence type="ECO:0000313" key="8">
    <source>
        <dbReference type="EMBL" id="KAK0468602.1"/>
    </source>
</evidence>
<proteinExistence type="predicted"/>
<gene>
    <name evidence="8" type="ORF">IW261DRAFT_1518388</name>
</gene>
<sequence>MPGVVTALRPHACLEDECDKSFTKQYDLSRHQKLHLTEEEKDALMHHCKAPGCKTKCLQLSNLTIHMNKMHYKIKNKECSFCTYKTADSSKLTRHKILKHKYKPKKRLSRQSNNKIRKKKTNVEDVDMASLESPRSGTSLGMELDSVDTPPLDNHSVDIDMAVFPVHPPSPASTGIHLSTPSTLPPSLESTSPCVASPPSDTDSDMLPPRSPSPPSHHLPISYSPPPTKAHPTDRAYYLPSPPRSPSSHSSATLLGLPAELFITGPKDCQLPRIMSYAG</sequence>
<dbReference type="InterPro" id="IPR036236">
    <property type="entry name" value="Znf_C2H2_sf"/>
</dbReference>
<evidence type="ECO:0000256" key="2">
    <source>
        <dbReference type="ARBA" id="ARBA00022737"/>
    </source>
</evidence>
<name>A0AA39NMX5_9AGAR</name>
<dbReference type="EMBL" id="JAUEPR010000070">
    <property type="protein sequence ID" value="KAK0468602.1"/>
    <property type="molecule type" value="Genomic_DNA"/>
</dbReference>
<feature type="region of interest" description="Disordered" evidence="6">
    <location>
        <begin position="102"/>
        <end position="153"/>
    </location>
</feature>
<dbReference type="PROSITE" id="PS00028">
    <property type="entry name" value="ZINC_FINGER_C2H2_1"/>
    <property type="match status" value="2"/>
</dbReference>
<keyword evidence="2" id="KW-0677">Repeat</keyword>
<dbReference type="AlphaFoldDB" id="A0AA39NMX5"/>
<dbReference type="InterPro" id="IPR013087">
    <property type="entry name" value="Znf_C2H2_type"/>
</dbReference>
<evidence type="ECO:0000256" key="4">
    <source>
        <dbReference type="ARBA" id="ARBA00022833"/>
    </source>
</evidence>
<dbReference type="GO" id="GO:0000785">
    <property type="term" value="C:chromatin"/>
    <property type="evidence" value="ECO:0007669"/>
    <property type="project" value="TreeGrafter"/>
</dbReference>
<dbReference type="GO" id="GO:0031519">
    <property type="term" value="C:PcG protein complex"/>
    <property type="evidence" value="ECO:0007669"/>
    <property type="project" value="TreeGrafter"/>
</dbReference>
<keyword evidence="9" id="KW-1185">Reference proteome</keyword>
<evidence type="ECO:0000259" key="7">
    <source>
        <dbReference type="PROSITE" id="PS50157"/>
    </source>
</evidence>
<reference evidence="8" key="1">
    <citation type="submission" date="2023-06" db="EMBL/GenBank/DDBJ databases">
        <authorList>
            <consortium name="Lawrence Berkeley National Laboratory"/>
            <person name="Ahrendt S."/>
            <person name="Sahu N."/>
            <person name="Indic B."/>
            <person name="Wong-Bajracharya J."/>
            <person name="Merenyi Z."/>
            <person name="Ke H.-M."/>
            <person name="Monk M."/>
            <person name="Kocsube S."/>
            <person name="Drula E."/>
            <person name="Lipzen A."/>
            <person name="Balint B."/>
            <person name="Henrissat B."/>
            <person name="Andreopoulos B."/>
            <person name="Martin F.M."/>
            <person name="Harder C.B."/>
            <person name="Rigling D."/>
            <person name="Ford K.L."/>
            <person name="Foster G.D."/>
            <person name="Pangilinan J."/>
            <person name="Papanicolaou A."/>
            <person name="Barry K."/>
            <person name="LaButti K."/>
            <person name="Viragh M."/>
            <person name="Koriabine M."/>
            <person name="Yan M."/>
            <person name="Riley R."/>
            <person name="Champramary S."/>
            <person name="Plett K.L."/>
            <person name="Tsai I.J."/>
            <person name="Slot J."/>
            <person name="Sipos G."/>
            <person name="Plett J."/>
            <person name="Nagy L.G."/>
            <person name="Grigoriev I.V."/>
        </authorList>
    </citation>
    <scope>NUCLEOTIDE SEQUENCE</scope>
    <source>
        <strain evidence="8">ICMP 16352</strain>
    </source>
</reference>
<feature type="compositionally biased region" description="Pro residues" evidence="6">
    <location>
        <begin position="209"/>
        <end position="229"/>
    </location>
</feature>